<keyword evidence="1" id="KW-1133">Transmembrane helix</keyword>
<protein>
    <submittedName>
        <fullName evidence="2">Uncharacterized protein</fullName>
    </submittedName>
</protein>
<evidence type="ECO:0000313" key="3">
    <source>
        <dbReference type="Proteomes" id="UP000013248"/>
    </source>
</evidence>
<name>N9M7L2_9GAMM</name>
<organism evidence="2 3">
    <name type="scientific">Acinetobacter modestus</name>
    <dbReference type="NCBI Taxonomy" id="1776740"/>
    <lineage>
        <taxon>Bacteria</taxon>
        <taxon>Pseudomonadati</taxon>
        <taxon>Pseudomonadota</taxon>
        <taxon>Gammaproteobacteria</taxon>
        <taxon>Moraxellales</taxon>
        <taxon>Moraxellaceae</taxon>
        <taxon>Acinetobacter</taxon>
    </lineage>
</organism>
<comment type="caution">
    <text evidence="2">The sequence shown here is derived from an EMBL/GenBank/DDBJ whole genome shotgun (WGS) entry which is preliminary data.</text>
</comment>
<accession>N9M7L2</accession>
<dbReference type="STRING" id="1217705.F900_00095"/>
<dbReference type="HOGENOM" id="CLU_2379694_0_0_6"/>
<evidence type="ECO:0000256" key="1">
    <source>
        <dbReference type="SAM" id="Phobius"/>
    </source>
</evidence>
<proteinExistence type="predicted"/>
<gene>
    <name evidence="2" type="ORF">F900_00095</name>
</gene>
<dbReference type="Proteomes" id="UP000013248">
    <property type="component" value="Unassembled WGS sequence"/>
</dbReference>
<reference evidence="2 3" key="1">
    <citation type="submission" date="2013-02" db="EMBL/GenBank/DDBJ databases">
        <title>The Genome Sequence of Acinetobacter sp. ANC 3862.</title>
        <authorList>
            <consortium name="The Broad Institute Genome Sequencing Platform"/>
            <consortium name="The Broad Institute Genome Sequencing Center for Infectious Disease"/>
            <person name="Cerqueira G."/>
            <person name="Feldgarden M."/>
            <person name="Courvalin P."/>
            <person name="Perichon B."/>
            <person name="Grillot-Courvalin C."/>
            <person name="Clermont D."/>
            <person name="Rocha E."/>
            <person name="Yoon E.-J."/>
            <person name="Nemec A."/>
            <person name="Walker B."/>
            <person name="Young S.K."/>
            <person name="Zeng Q."/>
            <person name="Gargeya S."/>
            <person name="Fitzgerald M."/>
            <person name="Haas B."/>
            <person name="Abouelleil A."/>
            <person name="Alvarado L."/>
            <person name="Arachchi H.M."/>
            <person name="Berlin A.M."/>
            <person name="Chapman S.B."/>
            <person name="Dewar J."/>
            <person name="Goldberg J."/>
            <person name="Griggs A."/>
            <person name="Gujja S."/>
            <person name="Hansen M."/>
            <person name="Howarth C."/>
            <person name="Imamovic A."/>
            <person name="Larimer J."/>
            <person name="McCowan C."/>
            <person name="Murphy C."/>
            <person name="Neiman D."/>
            <person name="Pearson M."/>
            <person name="Priest M."/>
            <person name="Roberts A."/>
            <person name="Saif S."/>
            <person name="Shea T."/>
            <person name="Sisk P."/>
            <person name="Sykes S."/>
            <person name="Wortman J."/>
            <person name="Nusbaum C."/>
            <person name="Birren B."/>
        </authorList>
    </citation>
    <scope>NUCLEOTIDE SEQUENCE [LARGE SCALE GENOMIC DNA]</scope>
    <source>
        <strain evidence="2 3">ANC 3862</strain>
    </source>
</reference>
<sequence length="94" mass="11243">MIYIIGLILSFIYCGQILSSEIQSRNTFHMKNGDKPNAFVTIFPAIPFFQIIFLIICWLLNYFFHPIAIKVLCILFIFQFIFWVINFKRNQKKE</sequence>
<keyword evidence="1" id="KW-0812">Transmembrane</keyword>
<feature type="transmembrane region" description="Helical" evidence="1">
    <location>
        <begin position="38"/>
        <end position="60"/>
    </location>
</feature>
<dbReference type="AlphaFoldDB" id="N9M7L2"/>
<keyword evidence="1" id="KW-0472">Membrane</keyword>
<evidence type="ECO:0000313" key="2">
    <source>
        <dbReference type="EMBL" id="ENX04523.1"/>
    </source>
</evidence>
<dbReference type="EMBL" id="APRP01000003">
    <property type="protein sequence ID" value="ENX04523.1"/>
    <property type="molecule type" value="Genomic_DNA"/>
</dbReference>
<feature type="transmembrane region" description="Helical" evidence="1">
    <location>
        <begin position="67"/>
        <end position="85"/>
    </location>
</feature>